<protein>
    <recommendedName>
        <fullName evidence="4">UrcA family protein</fullName>
    </recommendedName>
</protein>
<evidence type="ECO:0000256" key="1">
    <source>
        <dbReference type="SAM" id="SignalP"/>
    </source>
</evidence>
<feature type="chain" id="PRO_5019340307" description="UrcA family protein" evidence="1">
    <location>
        <begin position="24"/>
        <end position="139"/>
    </location>
</feature>
<evidence type="ECO:0000313" key="2">
    <source>
        <dbReference type="EMBL" id="RSZ56330.1"/>
    </source>
</evidence>
<dbReference type="Proteomes" id="UP000278085">
    <property type="component" value="Unassembled WGS sequence"/>
</dbReference>
<keyword evidence="1" id="KW-0732">Signal</keyword>
<gene>
    <name evidence="2" type="ORF">EJB06_24720</name>
</gene>
<dbReference type="RefSeq" id="WP_126076687.1">
    <property type="nucleotide sequence ID" value="NZ_CP051166.1"/>
</dbReference>
<evidence type="ECO:0008006" key="4">
    <source>
        <dbReference type="Google" id="ProtNLM"/>
    </source>
</evidence>
<organism evidence="2 3">
    <name type="scientific">Massilia atriviolacea</name>
    <dbReference type="NCBI Taxonomy" id="2495579"/>
    <lineage>
        <taxon>Bacteria</taxon>
        <taxon>Pseudomonadati</taxon>
        <taxon>Pseudomonadota</taxon>
        <taxon>Betaproteobacteria</taxon>
        <taxon>Burkholderiales</taxon>
        <taxon>Oxalobacteraceae</taxon>
        <taxon>Telluria group</taxon>
        <taxon>Massilia</taxon>
    </lineage>
</organism>
<reference evidence="2 3" key="1">
    <citation type="submission" date="2018-12" db="EMBL/GenBank/DDBJ databases">
        <authorList>
            <person name="Yang E."/>
        </authorList>
    </citation>
    <scope>NUCLEOTIDE SEQUENCE [LARGE SCALE GENOMIC DNA]</scope>
    <source>
        <strain evidence="2 3">SOD</strain>
    </source>
</reference>
<comment type="caution">
    <text evidence="2">The sequence shown here is derived from an EMBL/GenBank/DDBJ whole genome shotgun (WGS) entry which is preliminary data.</text>
</comment>
<accession>A0A430HFQ9</accession>
<proteinExistence type="predicted"/>
<feature type="signal peptide" evidence="1">
    <location>
        <begin position="1"/>
        <end position="23"/>
    </location>
</feature>
<sequence>MRTHIVTPLILAAALASGARAQAAAPVPAANVDKAQLAPDAQGLVATDAAFAYVRGRSAEKGQTMSEKKLACYGVSRARFIATLDESMVACYPQIAPQHKQRMSVNDAIPVFAMCARKAMLQTLKVDPDTVNACIAAAD</sequence>
<keyword evidence="3" id="KW-1185">Reference proteome</keyword>
<name>A0A430HFQ9_9BURK</name>
<dbReference type="AlphaFoldDB" id="A0A430HFQ9"/>
<dbReference type="OrthoDB" id="8779590at2"/>
<evidence type="ECO:0000313" key="3">
    <source>
        <dbReference type="Proteomes" id="UP000278085"/>
    </source>
</evidence>
<dbReference type="EMBL" id="RXLQ01000016">
    <property type="protein sequence ID" value="RSZ56330.1"/>
    <property type="molecule type" value="Genomic_DNA"/>
</dbReference>